<sequence>MSHSSLDPTAWESCGLGCPLFVEPLRFFVKMKKR</sequence>
<name>A0A2P2PV86_RHIMU</name>
<evidence type="ECO:0000313" key="1">
    <source>
        <dbReference type="EMBL" id="MBX58625.1"/>
    </source>
</evidence>
<reference evidence="1" key="1">
    <citation type="submission" date="2018-02" db="EMBL/GenBank/DDBJ databases">
        <title>Rhizophora mucronata_Transcriptome.</title>
        <authorList>
            <person name="Meera S.P."/>
            <person name="Sreeshan A."/>
            <person name="Augustine A."/>
        </authorList>
    </citation>
    <scope>NUCLEOTIDE SEQUENCE</scope>
    <source>
        <tissue evidence="1">Leaf</tissue>
    </source>
</reference>
<dbReference type="AlphaFoldDB" id="A0A2P2PV86"/>
<dbReference type="EMBL" id="GGEC01078141">
    <property type="protein sequence ID" value="MBX58625.1"/>
    <property type="molecule type" value="Transcribed_RNA"/>
</dbReference>
<accession>A0A2P2PV86</accession>
<protein>
    <submittedName>
        <fullName evidence="1">Uncharacterized protein</fullName>
    </submittedName>
</protein>
<organism evidence="1">
    <name type="scientific">Rhizophora mucronata</name>
    <name type="common">Asiatic mangrove</name>
    <dbReference type="NCBI Taxonomy" id="61149"/>
    <lineage>
        <taxon>Eukaryota</taxon>
        <taxon>Viridiplantae</taxon>
        <taxon>Streptophyta</taxon>
        <taxon>Embryophyta</taxon>
        <taxon>Tracheophyta</taxon>
        <taxon>Spermatophyta</taxon>
        <taxon>Magnoliopsida</taxon>
        <taxon>eudicotyledons</taxon>
        <taxon>Gunneridae</taxon>
        <taxon>Pentapetalae</taxon>
        <taxon>rosids</taxon>
        <taxon>fabids</taxon>
        <taxon>Malpighiales</taxon>
        <taxon>Rhizophoraceae</taxon>
        <taxon>Rhizophora</taxon>
    </lineage>
</organism>
<proteinExistence type="predicted"/>